<comment type="caution">
    <text evidence="2">The sequence shown here is derived from an EMBL/GenBank/DDBJ whole genome shotgun (WGS) entry which is preliminary data.</text>
</comment>
<dbReference type="PROSITE" id="PS01010">
    <property type="entry name" value="CRISP_2"/>
    <property type="match status" value="1"/>
</dbReference>
<dbReference type="PANTHER" id="PTHR10334">
    <property type="entry name" value="CYSTEINE-RICH SECRETORY PROTEIN-RELATED"/>
    <property type="match status" value="1"/>
</dbReference>
<dbReference type="Proteomes" id="UP000252519">
    <property type="component" value="Unassembled WGS sequence"/>
</dbReference>
<evidence type="ECO:0000313" key="2">
    <source>
        <dbReference type="EMBL" id="RCN37363.1"/>
    </source>
</evidence>
<organism evidence="2 3">
    <name type="scientific">Ancylostoma caninum</name>
    <name type="common">Dog hookworm</name>
    <dbReference type="NCBI Taxonomy" id="29170"/>
    <lineage>
        <taxon>Eukaryota</taxon>
        <taxon>Metazoa</taxon>
        <taxon>Ecdysozoa</taxon>
        <taxon>Nematoda</taxon>
        <taxon>Chromadorea</taxon>
        <taxon>Rhabditida</taxon>
        <taxon>Rhabditina</taxon>
        <taxon>Rhabditomorpha</taxon>
        <taxon>Strongyloidea</taxon>
        <taxon>Ancylostomatidae</taxon>
        <taxon>Ancylostomatinae</taxon>
        <taxon>Ancylostoma</taxon>
    </lineage>
</organism>
<dbReference type="Pfam" id="PF00188">
    <property type="entry name" value="CAP"/>
    <property type="match status" value="1"/>
</dbReference>
<dbReference type="GO" id="GO:0005576">
    <property type="term" value="C:extracellular region"/>
    <property type="evidence" value="ECO:0007669"/>
    <property type="project" value="InterPro"/>
</dbReference>
<sequence length="225" mass="25716">MPAEPRSLSHDHLPCFILDPSLEKCRDNGMTEEVRQKFLNMHNKYRSLVAKGNAKDKKGGNAPKAARMMKMVYDCDIEESAMRHAVGCRWGHSSQSERKDLGENLYYSQKLQMNKVKAAEDASKLWFDELAKYGVGKENVLTQELWNRPGTQIGHYTQMVWQDTYRVGCYVNWCDSMTYVVCQYGPQGNWIGDPIYEVGNPCTTDDDCNCDNCKCSKKEALCVIQ</sequence>
<dbReference type="InterPro" id="IPR035940">
    <property type="entry name" value="CAP_sf"/>
</dbReference>
<dbReference type="InterPro" id="IPR002413">
    <property type="entry name" value="V5_allergen-like"/>
</dbReference>
<dbReference type="InterPro" id="IPR014044">
    <property type="entry name" value="CAP_dom"/>
</dbReference>
<dbReference type="AlphaFoldDB" id="A0A368FYS4"/>
<dbReference type="SMART" id="SM00198">
    <property type="entry name" value="SCP"/>
    <property type="match status" value="1"/>
</dbReference>
<gene>
    <name evidence="2" type="ORF">ANCCAN_16755</name>
</gene>
<dbReference type="CDD" id="cd05380">
    <property type="entry name" value="CAP_euk"/>
    <property type="match status" value="1"/>
</dbReference>
<dbReference type="SUPFAM" id="SSF55797">
    <property type="entry name" value="PR-1-like"/>
    <property type="match status" value="1"/>
</dbReference>
<accession>A0A368FYS4</accession>
<dbReference type="Gene3D" id="3.40.33.10">
    <property type="entry name" value="CAP"/>
    <property type="match status" value="1"/>
</dbReference>
<protein>
    <submittedName>
        <fullName evidence="2">SCP-like protein</fullName>
    </submittedName>
</protein>
<dbReference type="OrthoDB" id="5853705at2759"/>
<dbReference type="PRINTS" id="PR00838">
    <property type="entry name" value="V5ALLERGEN"/>
</dbReference>
<evidence type="ECO:0000259" key="1">
    <source>
        <dbReference type="SMART" id="SM00198"/>
    </source>
</evidence>
<dbReference type="PRINTS" id="PR00837">
    <property type="entry name" value="V5TPXLIKE"/>
</dbReference>
<dbReference type="InterPro" id="IPR001283">
    <property type="entry name" value="CRISP-related"/>
</dbReference>
<feature type="domain" description="SCP" evidence="1">
    <location>
        <begin position="33"/>
        <end position="192"/>
    </location>
</feature>
<dbReference type="InterPro" id="IPR018244">
    <property type="entry name" value="Allrgn_V5/Tpx1_CS"/>
</dbReference>
<name>A0A368FYS4_ANCCA</name>
<reference evidence="2 3" key="1">
    <citation type="submission" date="2014-10" db="EMBL/GenBank/DDBJ databases">
        <title>Draft genome of the hookworm Ancylostoma caninum.</title>
        <authorList>
            <person name="Mitreva M."/>
        </authorList>
    </citation>
    <scope>NUCLEOTIDE SEQUENCE [LARGE SCALE GENOMIC DNA]</scope>
    <source>
        <strain evidence="2 3">Baltimore</strain>
    </source>
</reference>
<evidence type="ECO:0000313" key="3">
    <source>
        <dbReference type="Proteomes" id="UP000252519"/>
    </source>
</evidence>
<proteinExistence type="predicted"/>
<dbReference type="PROSITE" id="PS01009">
    <property type="entry name" value="CRISP_1"/>
    <property type="match status" value="1"/>
</dbReference>
<dbReference type="EMBL" id="JOJR01000476">
    <property type="protein sequence ID" value="RCN37363.1"/>
    <property type="molecule type" value="Genomic_DNA"/>
</dbReference>
<keyword evidence="3" id="KW-1185">Reference proteome</keyword>
<dbReference type="STRING" id="29170.A0A368FYS4"/>